<evidence type="ECO:0000313" key="2">
    <source>
        <dbReference type="Proteomes" id="UP000050761"/>
    </source>
</evidence>
<organism evidence="2 3">
    <name type="scientific">Heligmosomoides polygyrus</name>
    <name type="common">Parasitic roundworm</name>
    <dbReference type="NCBI Taxonomy" id="6339"/>
    <lineage>
        <taxon>Eukaryota</taxon>
        <taxon>Metazoa</taxon>
        <taxon>Ecdysozoa</taxon>
        <taxon>Nematoda</taxon>
        <taxon>Chromadorea</taxon>
        <taxon>Rhabditida</taxon>
        <taxon>Rhabditina</taxon>
        <taxon>Rhabditomorpha</taxon>
        <taxon>Strongyloidea</taxon>
        <taxon>Heligmosomidae</taxon>
        <taxon>Heligmosomoides</taxon>
    </lineage>
</organism>
<gene>
    <name evidence="1" type="ORF">HPBE_LOCUS25852</name>
</gene>
<evidence type="ECO:0000313" key="1">
    <source>
        <dbReference type="EMBL" id="VDP54272.1"/>
    </source>
</evidence>
<accession>A0A3P8DRF7</accession>
<dbReference type="Proteomes" id="UP000050761">
    <property type="component" value="Unassembled WGS sequence"/>
</dbReference>
<reference evidence="3" key="2">
    <citation type="submission" date="2019-09" db="UniProtKB">
        <authorList>
            <consortium name="WormBaseParasite"/>
        </authorList>
    </citation>
    <scope>IDENTIFICATION</scope>
</reference>
<keyword evidence="2" id="KW-1185">Reference proteome</keyword>
<protein>
    <submittedName>
        <fullName evidence="1 3">Uncharacterized protein</fullName>
    </submittedName>
</protein>
<dbReference type="EMBL" id="UZAH01038711">
    <property type="protein sequence ID" value="VDP54272.1"/>
    <property type="molecule type" value="Genomic_DNA"/>
</dbReference>
<evidence type="ECO:0000313" key="3">
    <source>
        <dbReference type="WBParaSite" id="HPBE_0002585301-mRNA-1"/>
    </source>
</evidence>
<accession>A0A183GT33</accession>
<dbReference type="AlphaFoldDB" id="A0A183GT33"/>
<name>A0A183GT33_HELPZ</name>
<sequence length="71" mass="7834">MAILDSFSFTCQQSRSSEQFICCPFRFRMGVHPGAPPCGGLLVLVSRLTDGRVEERCGESALMSFNDEDSL</sequence>
<dbReference type="WBParaSite" id="HPBE_0002585301-mRNA-1">
    <property type="protein sequence ID" value="HPBE_0002585301-mRNA-1"/>
    <property type="gene ID" value="HPBE_0002585301"/>
</dbReference>
<proteinExistence type="predicted"/>
<reference evidence="1 2" key="1">
    <citation type="submission" date="2018-11" db="EMBL/GenBank/DDBJ databases">
        <authorList>
            <consortium name="Pathogen Informatics"/>
        </authorList>
    </citation>
    <scope>NUCLEOTIDE SEQUENCE [LARGE SCALE GENOMIC DNA]</scope>
</reference>